<protein>
    <recommendedName>
        <fullName evidence="1">Mitochondrial splicing suppressor 51-like C-terminal domain-containing protein</fullName>
    </recommendedName>
</protein>
<name>E2B4Z8_HARSA</name>
<dbReference type="InterPro" id="IPR046824">
    <property type="entry name" value="Mss51-like_C"/>
</dbReference>
<reference evidence="2 3" key="1">
    <citation type="journal article" date="2010" name="Science">
        <title>Genomic comparison of the ants Camponotus floridanus and Harpegnathos saltator.</title>
        <authorList>
            <person name="Bonasio R."/>
            <person name="Zhang G."/>
            <person name="Ye C."/>
            <person name="Mutti N.S."/>
            <person name="Fang X."/>
            <person name="Qin N."/>
            <person name="Donahue G."/>
            <person name="Yang P."/>
            <person name="Li Q."/>
            <person name="Li C."/>
            <person name="Zhang P."/>
            <person name="Huang Z."/>
            <person name="Berger S.L."/>
            <person name="Reinberg D."/>
            <person name="Wang J."/>
            <person name="Liebig J."/>
        </authorList>
    </citation>
    <scope>NUCLEOTIDE SEQUENCE [LARGE SCALE GENOMIC DNA]</scope>
    <source>
        <strain evidence="2 3">R22 G/1</strain>
    </source>
</reference>
<dbReference type="EMBL" id="GL445685">
    <property type="protein sequence ID" value="EFN89206.1"/>
    <property type="molecule type" value="Genomic_DNA"/>
</dbReference>
<proteinExistence type="predicted"/>
<dbReference type="InParanoid" id="E2B4Z8"/>
<gene>
    <name evidence="2" type="ORF">EAI_07709</name>
</gene>
<dbReference type="Pfam" id="PF20179">
    <property type="entry name" value="MSS51_C"/>
    <property type="match status" value="1"/>
</dbReference>
<dbReference type="PANTHER" id="PTHR28069">
    <property type="entry name" value="GH20023P"/>
    <property type="match status" value="1"/>
</dbReference>
<accession>E2B4Z8</accession>
<organism evidence="3">
    <name type="scientific">Harpegnathos saltator</name>
    <name type="common">Jerdon's jumping ant</name>
    <dbReference type="NCBI Taxonomy" id="610380"/>
    <lineage>
        <taxon>Eukaryota</taxon>
        <taxon>Metazoa</taxon>
        <taxon>Ecdysozoa</taxon>
        <taxon>Arthropoda</taxon>
        <taxon>Hexapoda</taxon>
        <taxon>Insecta</taxon>
        <taxon>Pterygota</taxon>
        <taxon>Neoptera</taxon>
        <taxon>Endopterygota</taxon>
        <taxon>Hymenoptera</taxon>
        <taxon>Apocrita</taxon>
        <taxon>Aculeata</taxon>
        <taxon>Formicoidea</taxon>
        <taxon>Formicidae</taxon>
        <taxon>Ponerinae</taxon>
        <taxon>Ponerini</taxon>
        <taxon>Harpegnathos</taxon>
    </lineage>
</organism>
<evidence type="ECO:0000259" key="1">
    <source>
        <dbReference type="Pfam" id="PF20179"/>
    </source>
</evidence>
<feature type="non-terminal residue" evidence="2">
    <location>
        <position position="1"/>
    </location>
</feature>
<sequence length="198" mass="23184">SGPLTLYYGMQNVKLLNLLRPRNRYCVIHIMAANYIDKKYLPAWEFILHLYPVISDLRIVLIGPELDVEKENINTCSACNIKYLKLSFETHSMLYHQYVNSQWYKQPNLIVAFQADLSIWGSLSESIFKLREQNCPFLLTAKSKLKADENINKIEEILSSPLNFIYHDSNKFSSYKPYRDYTENGGVSHRNKYLSIFL</sequence>
<feature type="non-terminal residue" evidence="2">
    <location>
        <position position="198"/>
    </location>
</feature>
<dbReference type="Proteomes" id="UP000008237">
    <property type="component" value="Unassembled WGS sequence"/>
</dbReference>
<dbReference type="PANTHER" id="PTHR28069:SF2">
    <property type="entry name" value="GH20023P"/>
    <property type="match status" value="1"/>
</dbReference>
<evidence type="ECO:0000313" key="3">
    <source>
        <dbReference type="Proteomes" id="UP000008237"/>
    </source>
</evidence>
<keyword evidence="3" id="KW-1185">Reference proteome</keyword>
<dbReference type="AlphaFoldDB" id="E2B4Z8"/>
<dbReference type="OrthoDB" id="5282002at2759"/>
<evidence type="ECO:0000313" key="2">
    <source>
        <dbReference type="EMBL" id="EFN89206.1"/>
    </source>
</evidence>
<feature type="domain" description="Mitochondrial splicing suppressor 51-like C-terminal" evidence="1">
    <location>
        <begin position="3"/>
        <end position="181"/>
    </location>
</feature>